<evidence type="ECO:0000256" key="3">
    <source>
        <dbReference type="ARBA" id="ARBA00023163"/>
    </source>
</evidence>
<dbReference type="EMBL" id="LLZU01000035">
    <property type="protein sequence ID" value="KRV47754.1"/>
    <property type="molecule type" value="Genomic_DNA"/>
</dbReference>
<keyword evidence="6" id="KW-1185">Reference proteome</keyword>
<keyword evidence="2" id="KW-0238">DNA-binding</keyword>
<dbReference type="Pfam" id="PF14525">
    <property type="entry name" value="AraC_binding_2"/>
    <property type="match status" value="1"/>
</dbReference>
<dbReference type="PANTHER" id="PTHR46796">
    <property type="entry name" value="HTH-TYPE TRANSCRIPTIONAL ACTIVATOR RHAS-RELATED"/>
    <property type="match status" value="1"/>
</dbReference>
<dbReference type="PANTHER" id="PTHR46796:SF6">
    <property type="entry name" value="ARAC SUBFAMILY"/>
    <property type="match status" value="1"/>
</dbReference>
<dbReference type="GO" id="GO:0003700">
    <property type="term" value="F:DNA-binding transcription factor activity"/>
    <property type="evidence" value="ECO:0007669"/>
    <property type="project" value="InterPro"/>
</dbReference>
<evidence type="ECO:0000313" key="5">
    <source>
        <dbReference type="EMBL" id="KRV47754.1"/>
    </source>
</evidence>
<dbReference type="STRING" id="76728.AQ490_05090"/>
<keyword evidence="3" id="KW-0804">Transcription</keyword>
<accession>A0A0T6LNT1</accession>
<dbReference type="Pfam" id="PF12833">
    <property type="entry name" value="HTH_18"/>
    <property type="match status" value="1"/>
</dbReference>
<dbReference type="InterPro" id="IPR018060">
    <property type="entry name" value="HTH_AraC"/>
</dbReference>
<name>A0A0T6LNT1_WENVI</name>
<dbReference type="eggNOG" id="COG2207">
    <property type="taxonomic scope" value="Bacteria"/>
</dbReference>
<keyword evidence="1" id="KW-0805">Transcription regulation</keyword>
<feature type="domain" description="HTH araC/xylS-type" evidence="4">
    <location>
        <begin position="218"/>
        <end position="319"/>
    </location>
</feature>
<dbReference type="Proteomes" id="UP000050867">
    <property type="component" value="Unassembled WGS sequence"/>
</dbReference>
<dbReference type="RefSeq" id="WP_018383971.1">
    <property type="nucleotide sequence ID" value="NZ_LLZU01000035.1"/>
</dbReference>
<evidence type="ECO:0000256" key="1">
    <source>
        <dbReference type="ARBA" id="ARBA00023015"/>
    </source>
</evidence>
<evidence type="ECO:0000256" key="2">
    <source>
        <dbReference type="ARBA" id="ARBA00023125"/>
    </source>
</evidence>
<dbReference type="PRINTS" id="PR00032">
    <property type="entry name" value="HTHARAC"/>
</dbReference>
<proteinExistence type="predicted"/>
<dbReference type="InterPro" id="IPR009057">
    <property type="entry name" value="Homeodomain-like_sf"/>
</dbReference>
<evidence type="ECO:0000259" key="4">
    <source>
        <dbReference type="PROSITE" id="PS01124"/>
    </source>
</evidence>
<dbReference type="OrthoDB" id="9799345at2"/>
<dbReference type="AlphaFoldDB" id="A0A0T6LNT1"/>
<dbReference type="InterPro" id="IPR035418">
    <property type="entry name" value="AraC-bd_2"/>
</dbReference>
<dbReference type="SUPFAM" id="SSF46689">
    <property type="entry name" value="Homeodomain-like"/>
    <property type="match status" value="1"/>
</dbReference>
<dbReference type="InterPro" id="IPR050204">
    <property type="entry name" value="AraC_XylS_family_regulators"/>
</dbReference>
<dbReference type="Gene3D" id="1.10.10.60">
    <property type="entry name" value="Homeodomain-like"/>
    <property type="match status" value="1"/>
</dbReference>
<organism evidence="5 6">
    <name type="scientific">Wenjunlia vitaminophila</name>
    <name type="common">Streptomyces vitaminophilus</name>
    <dbReference type="NCBI Taxonomy" id="76728"/>
    <lineage>
        <taxon>Bacteria</taxon>
        <taxon>Bacillati</taxon>
        <taxon>Actinomycetota</taxon>
        <taxon>Actinomycetes</taxon>
        <taxon>Kitasatosporales</taxon>
        <taxon>Streptomycetaceae</taxon>
        <taxon>Wenjunlia</taxon>
    </lineage>
</organism>
<evidence type="ECO:0000313" key="6">
    <source>
        <dbReference type="Proteomes" id="UP000050867"/>
    </source>
</evidence>
<dbReference type="SMART" id="SM00342">
    <property type="entry name" value="HTH_ARAC"/>
    <property type="match status" value="1"/>
</dbReference>
<gene>
    <name evidence="5" type="ORF">AQ490_05090</name>
</gene>
<protein>
    <recommendedName>
        <fullName evidence="4">HTH araC/xylS-type domain-containing protein</fullName>
    </recommendedName>
</protein>
<dbReference type="GO" id="GO:0043565">
    <property type="term" value="F:sequence-specific DNA binding"/>
    <property type="evidence" value="ECO:0007669"/>
    <property type="project" value="InterPro"/>
</dbReference>
<sequence length="336" mass="37439">MHTTDPSDDDLPSRDRFAQWSELLASSIVPVRLHSDHVEDFHGTLNTRNLGSVQVFTLTYPSLRAQRTEQLIRRSDPGLCQLLVPLRGSMTLGHAGHEMTLRPRDLVIKDSSQPFFSRVPPGDGPLGHLVAQFSRSLLSFRASDVHRLTAARIRTDQGMGALLAGMLIRLGTDSQCCRPAEASRLGAVVVDLFAALLAQHLDAEAALTRDAYRRALLLRIHAFIHQHLADPELTPAVIAAAHHISLRHLHRLFHEEQTTVAAWVRQQRLEHCRQDLADPRLAARRIHTIAARWGFARAADFSRAFRSAYGVSPKDYRDIALRAAPGTHGQEKCAFC</sequence>
<dbReference type="InterPro" id="IPR020449">
    <property type="entry name" value="Tscrpt_reg_AraC-type_HTH"/>
</dbReference>
<reference evidence="5 6" key="1">
    <citation type="submission" date="2015-10" db="EMBL/GenBank/DDBJ databases">
        <title>Draft genome sequence of pyrrolomycin-producing Streptomyces vitaminophilus.</title>
        <authorList>
            <person name="Graham D.E."/>
            <person name="Mahan K.M."/>
            <person name="Klingeman D.M."/>
            <person name="Hettich R.L."/>
            <person name="Parry R.J."/>
        </authorList>
    </citation>
    <scope>NUCLEOTIDE SEQUENCE [LARGE SCALE GENOMIC DNA]</scope>
    <source>
        <strain evidence="5 6">ATCC 31673</strain>
    </source>
</reference>
<comment type="caution">
    <text evidence="5">The sequence shown here is derived from an EMBL/GenBank/DDBJ whole genome shotgun (WGS) entry which is preliminary data.</text>
</comment>
<dbReference type="PROSITE" id="PS01124">
    <property type="entry name" value="HTH_ARAC_FAMILY_2"/>
    <property type="match status" value="1"/>
</dbReference>